<proteinExistence type="predicted"/>
<keyword evidence="2" id="KW-1185">Reference proteome</keyword>
<reference evidence="1" key="1">
    <citation type="submission" date="2023-03" db="EMBL/GenBank/DDBJ databases">
        <title>Massive genome expansion in bonnet fungi (Mycena s.s.) driven by repeated elements and novel gene families across ecological guilds.</title>
        <authorList>
            <consortium name="Lawrence Berkeley National Laboratory"/>
            <person name="Harder C.B."/>
            <person name="Miyauchi S."/>
            <person name="Viragh M."/>
            <person name="Kuo A."/>
            <person name="Thoen E."/>
            <person name="Andreopoulos B."/>
            <person name="Lu D."/>
            <person name="Skrede I."/>
            <person name="Drula E."/>
            <person name="Henrissat B."/>
            <person name="Morin E."/>
            <person name="Kohler A."/>
            <person name="Barry K."/>
            <person name="LaButti K."/>
            <person name="Morin E."/>
            <person name="Salamov A."/>
            <person name="Lipzen A."/>
            <person name="Mereny Z."/>
            <person name="Hegedus B."/>
            <person name="Baldrian P."/>
            <person name="Stursova M."/>
            <person name="Weitz H."/>
            <person name="Taylor A."/>
            <person name="Grigoriev I.V."/>
            <person name="Nagy L.G."/>
            <person name="Martin F."/>
            <person name="Kauserud H."/>
        </authorList>
    </citation>
    <scope>NUCLEOTIDE SEQUENCE</scope>
    <source>
        <strain evidence="1">CBHHK002</strain>
    </source>
</reference>
<comment type="caution">
    <text evidence="1">The sequence shown here is derived from an EMBL/GenBank/DDBJ whole genome shotgun (WGS) entry which is preliminary data.</text>
</comment>
<gene>
    <name evidence="1" type="ORF">DFH08DRAFT_190210</name>
</gene>
<dbReference type="AlphaFoldDB" id="A0AAD7ASU5"/>
<dbReference type="EMBL" id="JARIHO010000002">
    <property type="protein sequence ID" value="KAJ7367331.1"/>
    <property type="molecule type" value="Genomic_DNA"/>
</dbReference>
<accession>A0AAD7ASU5</accession>
<protein>
    <submittedName>
        <fullName evidence="1">Uncharacterized protein</fullName>
    </submittedName>
</protein>
<name>A0AAD7ASU5_9AGAR</name>
<sequence length="95" mass="10477">MGTMLVDLFNDSEAVNFSSRVDFSMILIPAGGTIRQQFGSWVGCCRPAYELGGEKHPILLVIKAKQVADKMAFAWVGVRTCSLSMDFFDNAPRSQ</sequence>
<evidence type="ECO:0000313" key="2">
    <source>
        <dbReference type="Proteomes" id="UP001218218"/>
    </source>
</evidence>
<organism evidence="1 2">
    <name type="scientific">Mycena albidolilacea</name>
    <dbReference type="NCBI Taxonomy" id="1033008"/>
    <lineage>
        <taxon>Eukaryota</taxon>
        <taxon>Fungi</taxon>
        <taxon>Dikarya</taxon>
        <taxon>Basidiomycota</taxon>
        <taxon>Agaricomycotina</taxon>
        <taxon>Agaricomycetes</taxon>
        <taxon>Agaricomycetidae</taxon>
        <taxon>Agaricales</taxon>
        <taxon>Marasmiineae</taxon>
        <taxon>Mycenaceae</taxon>
        <taxon>Mycena</taxon>
    </lineage>
</organism>
<dbReference type="Proteomes" id="UP001218218">
    <property type="component" value="Unassembled WGS sequence"/>
</dbReference>
<evidence type="ECO:0000313" key="1">
    <source>
        <dbReference type="EMBL" id="KAJ7367331.1"/>
    </source>
</evidence>